<dbReference type="InterPro" id="IPR046697">
    <property type="entry name" value="DUF6567"/>
</dbReference>
<evidence type="ECO:0000256" key="1">
    <source>
        <dbReference type="SAM" id="SignalP"/>
    </source>
</evidence>
<dbReference type="EMBL" id="CP120682">
    <property type="protein sequence ID" value="WKN34117.1"/>
    <property type="molecule type" value="Genomic_DNA"/>
</dbReference>
<keyword evidence="1" id="KW-0732">Signal</keyword>
<organism evidence="2">
    <name type="scientific">Roseihalotalea indica</name>
    <dbReference type="NCBI Taxonomy" id="2867963"/>
    <lineage>
        <taxon>Bacteria</taxon>
        <taxon>Pseudomonadati</taxon>
        <taxon>Bacteroidota</taxon>
        <taxon>Cytophagia</taxon>
        <taxon>Cytophagales</taxon>
        <taxon>Catalimonadaceae</taxon>
        <taxon>Roseihalotalea</taxon>
    </lineage>
</organism>
<protein>
    <recommendedName>
        <fullName evidence="3">Lipoprotein</fullName>
    </recommendedName>
</protein>
<accession>A0AA49GGG2</accession>
<reference evidence="2" key="2">
    <citation type="journal article" date="2024" name="Antonie Van Leeuwenhoek">
        <title>Roseihalotalea indica gen. nov., sp. nov., a halophilic Bacteroidetes from mesopelagic Southwest Indian Ocean with higher carbohydrate metabolic potential.</title>
        <authorList>
            <person name="Chen B."/>
            <person name="Zhang M."/>
            <person name="Lin D."/>
            <person name="Ye J."/>
            <person name="Tang K."/>
        </authorList>
    </citation>
    <scope>NUCLEOTIDE SEQUENCE</scope>
    <source>
        <strain evidence="2">TK19036</strain>
    </source>
</reference>
<reference evidence="2" key="1">
    <citation type="journal article" date="2023" name="Comput. Struct. Biotechnol. J.">
        <title>Discovery of a novel marine Bacteroidetes with a rich repertoire of carbohydrate-active enzymes.</title>
        <authorList>
            <person name="Chen B."/>
            <person name="Liu G."/>
            <person name="Chen Q."/>
            <person name="Wang H."/>
            <person name="Liu L."/>
            <person name="Tang K."/>
        </authorList>
    </citation>
    <scope>NUCLEOTIDE SEQUENCE</scope>
    <source>
        <strain evidence="2">TK19036</strain>
    </source>
</reference>
<name>A0AA49GGG2_9BACT</name>
<proteinExistence type="predicted"/>
<dbReference type="Pfam" id="PF20205">
    <property type="entry name" value="DUF6567"/>
    <property type="match status" value="1"/>
</dbReference>
<evidence type="ECO:0008006" key="3">
    <source>
        <dbReference type="Google" id="ProtNLM"/>
    </source>
</evidence>
<feature type="signal peptide" evidence="1">
    <location>
        <begin position="1"/>
        <end position="24"/>
    </location>
</feature>
<dbReference type="PROSITE" id="PS51257">
    <property type="entry name" value="PROKAR_LIPOPROTEIN"/>
    <property type="match status" value="1"/>
</dbReference>
<gene>
    <name evidence="2" type="ORF">K4G66_17200</name>
</gene>
<feature type="chain" id="PRO_5041401262" description="Lipoprotein" evidence="1">
    <location>
        <begin position="25"/>
        <end position="123"/>
    </location>
</feature>
<evidence type="ECO:0000313" key="2">
    <source>
        <dbReference type="EMBL" id="WKN34117.1"/>
    </source>
</evidence>
<dbReference type="AlphaFoldDB" id="A0AA49GGG2"/>
<sequence length="123" mass="13425">MKKTTKVIMSLALIVGLSSCGVNKAWVFNQNQHATQVHLKSNNFKVVGQVKGTSEVGYVLIFGGAKKKQLYDAAYADMLQQADLTTGSRTLTNLLTEEHVGGVPPFFYKRTVSVSANVVEFTN</sequence>